<keyword evidence="3" id="KW-0862">Zinc</keyword>
<dbReference type="Gene3D" id="3.90.1590.10">
    <property type="entry name" value="glutathione-dependent formaldehyde- activating enzyme (gfa)"/>
    <property type="match status" value="1"/>
</dbReference>
<dbReference type="RefSeq" id="WP_166934995.1">
    <property type="nucleotide sequence ID" value="NZ_BAAADD010000009.1"/>
</dbReference>
<comment type="similarity">
    <text evidence="1">Belongs to the Gfa family.</text>
</comment>
<comment type="caution">
    <text evidence="6">The sequence shown here is derived from an EMBL/GenBank/DDBJ whole genome shotgun (WGS) entry which is preliminary data.</text>
</comment>
<name>A0ABP3Q7T5_9PROT</name>
<dbReference type="PROSITE" id="PS51891">
    <property type="entry name" value="CENP_V_GFA"/>
    <property type="match status" value="1"/>
</dbReference>
<dbReference type="PANTHER" id="PTHR33337">
    <property type="entry name" value="GFA DOMAIN-CONTAINING PROTEIN"/>
    <property type="match status" value="1"/>
</dbReference>
<evidence type="ECO:0000256" key="4">
    <source>
        <dbReference type="ARBA" id="ARBA00023239"/>
    </source>
</evidence>
<evidence type="ECO:0000256" key="1">
    <source>
        <dbReference type="ARBA" id="ARBA00005495"/>
    </source>
</evidence>
<proteinExistence type="inferred from homology"/>
<organism evidence="6 7">
    <name type="scientific">Rhizomicrobium electricum</name>
    <dbReference type="NCBI Taxonomy" id="480070"/>
    <lineage>
        <taxon>Bacteria</taxon>
        <taxon>Pseudomonadati</taxon>
        <taxon>Pseudomonadota</taxon>
        <taxon>Alphaproteobacteria</taxon>
        <taxon>Micropepsales</taxon>
        <taxon>Micropepsaceae</taxon>
        <taxon>Rhizomicrobium</taxon>
    </lineage>
</organism>
<reference evidence="7" key="1">
    <citation type="journal article" date="2019" name="Int. J. Syst. Evol. Microbiol.">
        <title>The Global Catalogue of Microorganisms (GCM) 10K type strain sequencing project: providing services to taxonomists for standard genome sequencing and annotation.</title>
        <authorList>
            <consortium name="The Broad Institute Genomics Platform"/>
            <consortium name="The Broad Institute Genome Sequencing Center for Infectious Disease"/>
            <person name="Wu L."/>
            <person name="Ma J."/>
        </authorList>
    </citation>
    <scope>NUCLEOTIDE SEQUENCE [LARGE SCALE GENOMIC DNA]</scope>
    <source>
        <strain evidence="7">JCM 15089</strain>
    </source>
</reference>
<dbReference type="Proteomes" id="UP001499951">
    <property type="component" value="Unassembled WGS sequence"/>
</dbReference>
<evidence type="ECO:0000313" key="7">
    <source>
        <dbReference type="Proteomes" id="UP001499951"/>
    </source>
</evidence>
<keyword evidence="4" id="KW-0456">Lyase</keyword>
<dbReference type="PANTHER" id="PTHR33337:SF40">
    <property type="entry name" value="CENP-V_GFA DOMAIN-CONTAINING PROTEIN-RELATED"/>
    <property type="match status" value="1"/>
</dbReference>
<dbReference type="InterPro" id="IPR011057">
    <property type="entry name" value="Mss4-like_sf"/>
</dbReference>
<protein>
    <submittedName>
        <fullName evidence="6">GFA family protein</fullName>
    </submittedName>
</protein>
<dbReference type="SUPFAM" id="SSF51316">
    <property type="entry name" value="Mss4-like"/>
    <property type="match status" value="1"/>
</dbReference>
<gene>
    <name evidence="6" type="ORF">GCM10008942_32570</name>
</gene>
<evidence type="ECO:0000259" key="5">
    <source>
        <dbReference type="PROSITE" id="PS51891"/>
    </source>
</evidence>
<dbReference type="EMBL" id="BAAADD010000009">
    <property type="protein sequence ID" value="GAA0581208.1"/>
    <property type="molecule type" value="Genomic_DNA"/>
</dbReference>
<keyword evidence="2" id="KW-0479">Metal-binding</keyword>
<dbReference type="InterPro" id="IPR006913">
    <property type="entry name" value="CENP-V/GFA"/>
</dbReference>
<feature type="domain" description="CENP-V/GFA" evidence="5">
    <location>
        <begin position="5"/>
        <end position="123"/>
    </location>
</feature>
<evidence type="ECO:0000313" key="6">
    <source>
        <dbReference type="EMBL" id="GAA0581208.1"/>
    </source>
</evidence>
<sequence>MPVPFQGGCRCGAVRYEVTAEPIAVVDCHCRDCQYSSGTGFATIVLVPRPAFRQLSGTTQGHTVTADSGNKVTRHFCPTCGTPLFGENETKPGVLAIKAASLDDPSALKVMAAIFTKSAQPWSHLDPALPAFVGMPPAPPPKG</sequence>
<evidence type="ECO:0000256" key="2">
    <source>
        <dbReference type="ARBA" id="ARBA00022723"/>
    </source>
</evidence>
<accession>A0ABP3Q7T5</accession>
<keyword evidence="7" id="KW-1185">Reference proteome</keyword>
<dbReference type="Pfam" id="PF04828">
    <property type="entry name" value="GFA"/>
    <property type="match status" value="1"/>
</dbReference>
<evidence type="ECO:0000256" key="3">
    <source>
        <dbReference type="ARBA" id="ARBA00022833"/>
    </source>
</evidence>